<feature type="domain" description="CCHC-type" evidence="3">
    <location>
        <begin position="138"/>
        <end position="153"/>
    </location>
</feature>
<reference evidence="4 5" key="1">
    <citation type="submission" date="2015-04" db="EMBL/GenBank/DDBJ databases">
        <title>Lasius niger genome sequencing.</title>
        <authorList>
            <person name="Konorov E.A."/>
            <person name="Nikitin M.A."/>
            <person name="Kirill M.V."/>
            <person name="Chang P."/>
        </authorList>
    </citation>
    <scope>NUCLEOTIDE SEQUENCE [LARGE SCALE GENOMIC DNA]</scope>
    <source>
        <tissue evidence="4">Whole</tissue>
    </source>
</reference>
<feature type="region of interest" description="Disordered" evidence="2">
    <location>
        <begin position="38"/>
        <end position="133"/>
    </location>
</feature>
<feature type="compositionally biased region" description="Acidic residues" evidence="2">
    <location>
        <begin position="53"/>
        <end position="70"/>
    </location>
</feature>
<evidence type="ECO:0000259" key="3">
    <source>
        <dbReference type="PROSITE" id="PS50158"/>
    </source>
</evidence>
<keyword evidence="1" id="KW-0862">Zinc</keyword>
<dbReference type="OrthoDB" id="7700936at2759"/>
<dbReference type="Pfam" id="PF00098">
    <property type="entry name" value="zf-CCHC"/>
    <property type="match status" value="1"/>
</dbReference>
<evidence type="ECO:0000256" key="1">
    <source>
        <dbReference type="PROSITE-ProRule" id="PRU00047"/>
    </source>
</evidence>
<dbReference type="InterPro" id="IPR036875">
    <property type="entry name" value="Znf_CCHC_sf"/>
</dbReference>
<sequence>MSREYLQAIATTILERDEENPGFWADLLAEVARLQTHRRLHRQTETSGAEEVAVPEEPEAADEATSEPEADAPHDVGVEGPMGPPSTSEEEARGVAPIPPSQVELESERRAPPRSADPERRLPRPFPGEIMGPTSQGCWRCGGPDHFRRECPRRDDHGAVQLCFRCGRLGTTVRNCPKCKEGWLAQGPYVRGRGHIGPDPPRRRGLPPPMRRRENMQPPAWLG</sequence>
<evidence type="ECO:0000313" key="5">
    <source>
        <dbReference type="Proteomes" id="UP000036403"/>
    </source>
</evidence>
<dbReference type="GO" id="GO:0008270">
    <property type="term" value="F:zinc ion binding"/>
    <property type="evidence" value="ECO:0007669"/>
    <property type="project" value="UniProtKB-KW"/>
</dbReference>
<protein>
    <submittedName>
        <fullName evidence="4">Branchpoint-bridging protein</fullName>
    </submittedName>
</protein>
<evidence type="ECO:0000256" key="2">
    <source>
        <dbReference type="SAM" id="MobiDB-lite"/>
    </source>
</evidence>
<dbReference type="EMBL" id="LBMM01019326">
    <property type="protein sequence ID" value="KMQ83560.1"/>
    <property type="molecule type" value="Genomic_DNA"/>
</dbReference>
<keyword evidence="5" id="KW-1185">Reference proteome</keyword>
<proteinExistence type="predicted"/>
<accession>A0A0J7MST5</accession>
<dbReference type="InterPro" id="IPR001878">
    <property type="entry name" value="Znf_CCHC"/>
</dbReference>
<feature type="compositionally biased region" description="Basic and acidic residues" evidence="2">
    <location>
        <begin position="106"/>
        <end position="122"/>
    </location>
</feature>
<keyword evidence="1" id="KW-0479">Metal-binding</keyword>
<dbReference type="PaxDb" id="67767-A0A0J7MST5"/>
<dbReference type="GO" id="GO:0003676">
    <property type="term" value="F:nucleic acid binding"/>
    <property type="evidence" value="ECO:0007669"/>
    <property type="project" value="InterPro"/>
</dbReference>
<dbReference type="Proteomes" id="UP000036403">
    <property type="component" value="Unassembled WGS sequence"/>
</dbReference>
<feature type="region of interest" description="Disordered" evidence="2">
    <location>
        <begin position="190"/>
        <end position="223"/>
    </location>
</feature>
<evidence type="ECO:0000313" key="4">
    <source>
        <dbReference type="EMBL" id="KMQ83560.1"/>
    </source>
</evidence>
<keyword evidence="1" id="KW-0863">Zinc-finger</keyword>
<dbReference type="PROSITE" id="PS50158">
    <property type="entry name" value="ZF_CCHC"/>
    <property type="match status" value="1"/>
</dbReference>
<dbReference type="AlphaFoldDB" id="A0A0J7MST5"/>
<dbReference type="SMART" id="SM00343">
    <property type="entry name" value="ZnF_C2HC"/>
    <property type="match status" value="2"/>
</dbReference>
<gene>
    <name evidence="4" type="ORF">RF55_19678</name>
</gene>
<name>A0A0J7MST5_LASNI</name>
<organism evidence="4 5">
    <name type="scientific">Lasius niger</name>
    <name type="common">Black garden ant</name>
    <dbReference type="NCBI Taxonomy" id="67767"/>
    <lineage>
        <taxon>Eukaryota</taxon>
        <taxon>Metazoa</taxon>
        <taxon>Ecdysozoa</taxon>
        <taxon>Arthropoda</taxon>
        <taxon>Hexapoda</taxon>
        <taxon>Insecta</taxon>
        <taxon>Pterygota</taxon>
        <taxon>Neoptera</taxon>
        <taxon>Endopterygota</taxon>
        <taxon>Hymenoptera</taxon>
        <taxon>Apocrita</taxon>
        <taxon>Aculeata</taxon>
        <taxon>Formicoidea</taxon>
        <taxon>Formicidae</taxon>
        <taxon>Formicinae</taxon>
        <taxon>Lasius</taxon>
        <taxon>Lasius</taxon>
    </lineage>
</organism>
<comment type="caution">
    <text evidence="4">The sequence shown here is derived from an EMBL/GenBank/DDBJ whole genome shotgun (WGS) entry which is preliminary data.</text>
</comment>
<dbReference type="Gene3D" id="4.10.60.10">
    <property type="entry name" value="Zinc finger, CCHC-type"/>
    <property type="match status" value="1"/>
</dbReference>
<dbReference type="SUPFAM" id="SSF57756">
    <property type="entry name" value="Retrovirus zinc finger-like domains"/>
    <property type="match status" value="1"/>
</dbReference>